<dbReference type="Gene3D" id="3.20.20.380">
    <property type="entry name" value="Copper homeostasis (CutC) domain"/>
    <property type="match status" value="1"/>
</dbReference>
<dbReference type="PANTHER" id="PTHR12598:SF0">
    <property type="entry name" value="COPPER HOMEOSTASIS PROTEIN CUTC HOMOLOG"/>
    <property type="match status" value="1"/>
</dbReference>
<organism evidence="3 4">
    <name type="scientific">Stenotrophomonas nematodicola</name>
    <dbReference type="NCBI Taxonomy" id="2656746"/>
    <lineage>
        <taxon>Bacteria</taxon>
        <taxon>Pseudomonadati</taxon>
        <taxon>Pseudomonadota</taxon>
        <taxon>Gammaproteobacteria</taxon>
        <taxon>Lysobacterales</taxon>
        <taxon>Lysobacteraceae</taxon>
        <taxon>Stenotrophomonas</taxon>
    </lineage>
</organism>
<keyword evidence="2" id="KW-0963">Cytoplasm</keyword>
<dbReference type="PANTHER" id="PTHR12598">
    <property type="entry name" value="COPPER HOMEOSTASIS PROTEIN CUTC"/>
    <property type="match status" value="1"/>
</dbReference>
<comment type="similarity">
    <text evidence="1 2">Belongs to the CutC family.</text>
</comment>
<comment type="subcellular location">
    <subcellularLocation>
        <location evidence="2">Cytoplasm</location>
    </subcellularLocation>
</comment>
<accession>A0ABW7CY36</accession>
<dbReference type="HAMAP" id="MF_00795">
    <property type="entry name" value="CutC"/>
    <property type="match status" value="1"/>
</dbReference>
<comment type="caution">
    <text evidence="3">The sequence shown here is derived from an EMBL/GenBank/DDBJ whole genome shotgun (WGS) entry which is preliminary data.</text>
</comment>
<proteinExistence type="inferred from homology"/>
<evidence type="ECO:0000256" key="2">
    <source>
        <dbReference type="HAMAP-Rule" id="MF_00795"/>
    </source>
</evidence>
<dbReference type="Pfam" id="PF03932">
    <property type="entry name" value="CutC"/>
    <property type="match status" value="1"/>
</dbReference>
<dbReference type="RefSeq" id="WP_394163717.1">
    <property type="nucleotide sequence ID" value="NZ_JBHGCJ010000008.1"/>
</dbReference>
<dbReference type="InterPro" id="IPR036822">
    <property type="entry name" value="CutC-like_dom_sf"/>
</dbReference>
<evidence type="ECO:0000313" key="4">
    <source>
        <dbReference type="Proteomes" id="UP001605261"/>
    </source>
</evidence>
<gene>
    <name evidence="2" type="primary">cutC</name>
    <name evidence="3" type="ORF">ACEU0G_003889</name>
</gene>
<evidence type="ECO:0000313" key="3">
    <source>
        <dbReference type="EMBL" id="MFG6109865.1"/>
    </source>
</evidence>
<evidence type="ECO:0000256" key="1">
    <source>
        <dbReference type="ARBA" id="ARBA00007768"/>
    </source>
</evidence>
<protein>
    <recommendedName>
        <fullName evidence="2">PF03932 family protein CutC</fullName>
    </recommendedName>
</protein>
<name>A0ABW7CY36_9GAMM</name>
<dbReference type="SUPFAM" id="SSF110395">
    <property type="entry name" value="CutC-like"/>
    <property type="match status" value="1"/>
</dbReference>
<dbReference type="EMBL" id="JBHGCJ010000008">
    <property type="protein sequence ID" value="MFG6109865.1"/>
    <property type="molecule type" value="Genomic_DNA"/>
</dbReference>
<keyword evidence="4" id="KW-1185">Reference proteome</keyword>
<sequence length="242" mass="25069">MTRRLLEIASNSVASALAAQAGGADRIELFDNLAEGGTTPSHGSIALARERLRIPLFVLIRPRPGDFHYGALEVDIMLRDVAQCRALGCDGVVIGALDADGGIDIAVCHELVQAAGPMQVTFHRAFDAARDLRSALEQVIALGCQRVLSSGGQASAEAGADRLASLVAQATGRVRVMAGAGLNADNIATVAARSGCQELHASAKAVQRSAMRHQNPALIGLSADWTATDTANVAALRAALDT</sequence>
<dbReference type="Proteomes" id="UP001605261">
    <property type="component" value="Unassembled WGS sequence"/>
</dbReference>
<dbReference type="InterPro" id="IPR005627">
    <property type="entry name" value="CutC-like"/>
</dbReference>
<reference evidence="3 4" key="1">
    <citation type="submission" date="2024-09" db="EMBL/GenBank/DDBJ databases">
        <authorList>
            <consortium name="All-Russian atlas of soil microorganisms"/>
            <consortium name="as a basis for the search for new antimicrobial producers and enzymes with unique properties"/>
            <person name="Sokolova E.A."/>
            <person name="Voronina E.N."/>
        </authorList>
    </citation>
    <scope>NUCLEOTIDE SEQUENCE [LARGE SCALE GENOMIC DNA]</scope>
    <source>
        <strain evidence="3 4">AF-22b-331.1</strain>
    </source>
</reference>
<comment type="caution">
    <text evidence="2">Once thought to be involved in copper homeostasis, experiments in E.coli have shown this is not the case.</text>
</comment>